<evidence type="ECO:0000256" key="1">
    <source>
        <dbReference type="SAM" id="Phobius"/>
    </source>
</evidence>
<dbReference type="Proteomes" id="UP000199759">
    <property type="component" value="Unassembled WGS sequence"/>
</dbReference>
<feature type="transmembrane region" description="Helical" evidence="1">
    <location>
        <begin position="118"/>
        <end position="142"/>
    </location>
</feature>
<reference evidence="2 3" key="1">
    <citation type="submission" date="2016-10" db="EMBL/GenBank/DDBJ databases">
        <authorList>
            <person name="de Groot N.N."/>
        </authorList>
    </citation>
    <scope>NUCLEOTIDE SEQUENCE [LARGE SCALE GENOMIC DNA]</scope>
    <source>
        <strain evidence="2 3">DSM 16077</strain>
    </source>
</reference>
<sequence length="196" mass="21496">MIQHEDRRNAASGLRTTRLSDAALIQANDRSEAAQTLAFADIRSVRLNVEMAGPSSQVVCRVEDALGNELVFGSMSWVRPGAWELKADTFRELLVGLHRALTPYRDAIQFLEGAKPGFMWTLFTVGGVAGTACLAGFAWLFLLQENAVGLFFLPGVLGGAWLMRVFWPRAPKLYDPDRYALAKPLEPAPSTRTDAG</sequence>
<evidence type="ECO:0000313" key="2">
    <source>
        <dbReference type="EMBL" id="SDM66738.1"/>
    </source>
</evidence>
<keyword evidence="1" id="KW-0472">Membrane</keyword>
<dbReference type="STRING" id="144026.SAMN04488568_11774"/>
<dbReference type="EMBL" id="FNHG01000017">
    <property type="protein sequence ID" value="SDM66738.1"/>
    <property type="molecule type" value="Genomic_DNA"/>
</dbReference>
<keyword evidence="3" id="KW-1185">Reference proteome</keyword>
<dbReference type="AlphaFoldDB" id="A0A1G9V3J4"/>
<evidence type="ECO:0000313" key="3">
    <source>
        <dbReference type="Proteomes" id="UP000199759"/>
    </source>
</evidence>
<protein>
    <submittedName>
        <fullName evidence="2">Uncharacterized protein</fullName>
    </submittedName>
</protein>
<proteinExistence type="predicted"/>
<dbReference type="RefSeq" id="WP_091771239.1">
    <property type="nucleotide sequence ID" value="NZ_FNHG01000017.1"/>
</dbReference>
<gene>
    <name evidence="2" type="ORF">SAMN04488568_11774</name>
</gene>
<feature type="transmembrane region" description="Helical" evidence="1">
    <location>
        <begin position="148"/>
        <end position="167"/>
    </location>
</feature>
<accession>A0A1G9V3J4</accession>
<keyword evidence="1" id="KW-0812">Transmembrane</keyword>
<name>A0A1G9V3J4_9PROT</name>
<keyword evidence="1" id="KW-1133">Transmembrane helix</keyword>
<organism evidence="2 3">
    <name type="scientific">Maricaulis salignorans</name>
    <dbReference type="NCBI Taxonomy" id="144026"/>
    <lineage>
        <taxon>Bacteria</taxon>
        <taxon>Pseudomonadati</taxon>
        <taxon>Pseudomonadota</taxon>
        <taxon>Alphaproteobacteria</taxon>
        <taxon>Maricaulales</taxon>
        <taxon>Maricaulaceae</taxon>
        <taxon>Maricaulis</taxon>
    </lineage>
</organism>
<dbReference type="OrthoDB" id="7631486at2"/>